<dbReference type="OrthoDB" id="8660908at2"/>
<reference evidence="12 13" key="1">
    <citation type="submission" date="2019-03" db="EMBL/GenBank/DDBJ databases">
        <title>Deep-cultivation of Planctomycetes and their phenomic and genomic characterization uncovers novel biology.</title>
        <authorList>
            <person name="Wiegand S."/>
            <person name="Jogler M."/>
            <person name="Boedeker C."/>
            <person name="Pinto D."/>
            <person name="Vollmers J."/>
            <person name="Rivas-Marin E."/>
            <person name="Kohn T."/>
            <person name="Peeters S.H."/>
            <person name="Heuer A."/>
            <person name="Rast P."/>
            <person name="Oberbeckmann S."/>
            <person name="Bunk B."/>
            <person name="Jeske O."/>
            <person name="Meyerdierks A."/>
            <person name="Storesund J.E."/>
            <person name="Kallscheuer N."/>
            <person name="Luecker S."/>
            <person name="Lage O.M."/>
            <person name="Pohl T."/>
            <person name="Merkel B.J."/>
            <person name="Hornburger P."/>
            <person name="Mueller R.-W."/>
            <person name="Bruemmer F."/>
            <person name="Labrenz M."/>
            <person name="Spormann A.M."/>
            <person name="Op den Camp H."/>
            <person name="Overmann J."/>
            <person name="Amann R."/>
            <person name="Jetten M.S.M."/>
            <person name="Mascher T."/>
            <person name="Medema M.H."/>
            <person name="Devos D.P."/>
            <person name="Kaster A.-K."/>
            <person name="Ovreas L."/>
            <person name="Rohde M."/>
            <person name="Galperin M.Y."/>
            <person name="Jogler C."/>
        </authorList>
    </citation>
    <scope>NUCLEOTIDE SEQUENCE [LARGE SCALE GENOMIC DNA]</scope>
    <source>
        <strain evidence="12 13">Enr13</strain>
    </source>
</reference>
<dbReference type="Pfam" id="PF22842">
    <property type="entry name" value="Pel9A-like_beta_helix"/>
    <property type="match status" value="1"/>
</dbReference>
<evidence type="ECO:0000256" key="7">
    <source>
        <dbReference type="ARBA" id="ARBA00023239"/>
    </source>
</evidence>
<name>A0A518HPR1_9BACT</name>
<sequence precursor="true">MIARSLLLLVALAVPASASTFYVATDGDDSNRGTLEEPFGTIQRAQEFVSPGDTVFIRGGTYRMRESQIARTRRIFAHVIDLHKSGSKGSRIKYWAYKYEKPKFDFSDVKPSGKRVHAFAIGGSWIHIKGIEVVGVQVTVSGHTQSICIANDGSHNVFEHLSMHDGMAIGFYGVGGSDNLILNCDAFRNHDSFSENGRGGNTDGFGYHPTRGGKNNVFRGCRAWLNSDDGFDCINASESITFENCWAMDNGYSADRKSLADGNGFKAGGYGSKTKRQLPRTIPRHVVKDCIAAYNKSSGFYANHHVGGCDWLNNLAYRNGTNFNMLCRTNDNSTDVPGYGHVLKGNVSLASRRLIINVNLAKCELADNRFDPDEPFPDFDIQSLDRSQLTGPRQADGSLPKIAIRPSGASTLKFP</sequence>
<keyword evidence="7 12" id="KW-0456">Lyase</keyword>
<dbReference type="GO" id="GO:0030570">
    <property type="term" value="F:pectate lyase activity"/>
    <property type="evidence" value="ECO:0007669"/>
    <property type="project" value="UniProtKB-EC"/>
</dbReference>
<evidence type="ECO:0000256" key="9">
    <source>
        <dbReference type="SAM" id="MobiDB-lite"/>
    </source>
</evidence>
<evidence type="ECO:0000256" key="1">
    <source>
        <dbReference type="ARBA" id="ARBA00001913"/>
    </source>
</evidence>
<evidence type="ECO:0000256" key="4">
    <source>
        <dbReference type="ARBA" id="ARBA00022723"/>
    </source>
</evidence>
<feature type="chain" id="PRO_5021769335" evidence="10">
    <location>
        <begin position="19"/>
        <end position="415"/>
    </location>
</feature>
<feature type="domain" description="Pel9A-like right handed beta-helix region" evidence="11">
    <location>
        <begin position="13"/>
        <end position="352"/>
    </location>
</feature>
<dbReference type="Proteomes" id="UP000319004">
    <property type="component" value="Chromosome"/>
</dbReference>
<evidence type="ECO:0000256" key="6">
    <source>
        <dbReference type="ARBA" id="ARBA00022837"/>
    </source>
</evidence>
<keyword evidence="13" id="KW-1185">Reference proteome</keyword>
<dbReference type="KEGG" id="snep:Enr13x_26820"/>
<keyword evidence="3" id="KW-0964">Secreted</keyword>
<protein>
    <submittedName>
        <fullName evidence="12">Pectate lyase L</fullName>
        <ecNumber evidence="12">4.2.2.2</ecNumber>
    </submittedName>
</protein>
<dbReference type="EC" id="4.2.2.2" evidence="12"/>
<gene>
    <name evidence="12" type="primary">pelL</name>
    <name evidence="12" type="ORF">Enr13x_26820</name>
</gene>
<feature type="region of interest" description="Disordered" evidence="9">
    <location>
        <begin position="387"/>
        <end position="415"/>
    </location>
</feature>
<feature type="signal peptide" evidence="10">
    <location>
        <begin position="1"/>
        <end position="18"/>
    </location>
</feature>
<dbReference type="InterPro" id="IPR011050">
    <property type="entry name" value="Pectin_lyase_fold/virulence"/>
</dbReference>
<evidence type="ECO:0000259" key="11">
    <source>
        <dbReference type="Pfam" id="PF22842"/>
    </source>
</evidence>
<comment type="cofactor">
    <cofactor evidence="1">
        <name>Ca(2+)</name>
        <dbReference type="ChEBI" id="CHEBI:29108"/>
    </cofactor>
</comment>
<evidence type="ECO:0000256" key="5">
    <source>
        <dbReference type="ARBA" id="ARBA00022729"/>
    </source>
</evidence>
<proteinExistence type="inferred from homology"/>
<evidence type="ECO:0000313" key="13">
    <source>
        <dbReference type="Proteomes" id="UP000319004"/>
    </source>
</evidence>
<comment type="subcellular location">
    <subcellularLocation>
        <location evidence="2">Secreted</location>
    </subcellularLocation>
</comment>
<dbReference type="Gene3D" id="2.160.20.10">
    <property type="entry name" value="Single-stranded right-handed beta-helix, Pectin lyase-like"/>
    <property type="match status" value="1"/>
</dbReference>
<dbReference type="InterPro" id="IPR053868">
    <property type="entry name" value="Pel9A-like_beta_helix"/>
</dbReference>
<dbReference type="GO" id="GO:0046872">
    <property type="term" value="F:metal ion binding"/>
    <property type="evidence" value="ECO:0007669"/>
    <property type="project" value="UniProtKB-KW"/>
</dbReference>
<evidence type="ECO:0000313" key="12">
    <source>
        <dbReference type="EMBL" id="QDV42832.1"/>
    </source>
</evidence>
<dbReference type="GO" id="GO:0005576">
    <property type="term" value="C:extracellular region"/>
    <property type="evidence" value="ECO:0007669"/>
    <property type="project" value="UniProtKB-SubCell"/>
</dbReference>
<keyword evidence="6" id="KW-0106">Calcium</keyword>
<keyword evidence="5 10" id="KW-0732">Signal</keyword>
<dbReference type="PANTHER" id="PTHR40088:SF1">
    <property type="entry name" value="PECTATE LYASE PEL9"/>
    <property type="match status" value="1"/>
</dbReference>
<dbReference type="AlphaFoldDB" id="A0A518HPR1"/>
<evidence type="ECO:0000256" key="8">
    <source>
        <dbReference type="ARBA" id="ARBA00038263"/>
    </source>
</evidence>
<evidence type="ECO:0000256" key="10">
    <source>
        <dbReference type="SAM" id="SignalP"/>
    </source>
</evidence>
<keyword evidence="4" id="KW-0479">Metal-binding</keyword>
<dbReference type="InterPro" id="IPR012334">
    <property type="entry name" value="Pectin_lyas_fold"/>
</dbReference>
<organism evidence="12 13">
    <name type="scientific">Stieleria neptunia</name>
    <dbReference type="NCBI Taxonomy" id="2527979"/>
    <lineage>
        <taxon>Bacteria</taxon>
        <taxon>Pseudomonadati</taxon>
        <taxon>Planctomycetota</taxon>
        <taxon>Planctomycetia</taxon>
        <taxon>Pirellulales</taxon>
        <taxon>Pirellulaceae</taxon>
        <taxon>Stieleria</taxon>
    </lineage>
</organism>
<dbReference type="SUPFAM" id="SSF51126">
    <property type="entry name" value="Pectin lyase-like"/>
    <property type="match status" value="1"/>
</dbReference>
<comment type="similarity">
    <text evidence="8">Belongs to the polysaccharide lyase 9 family.</text>
</comment>
<dbReference type="EMBL" id="CP037423">
    <property type="protein sequence ID" value="QDV42832.1"/>
    <property type="molecule type" value="Genomic_DNA"/>
</dbReference>
<dbReference type="InterPro" id="IPR052052">
    <property type="entry name" value="Polysaccharide_Lyase_9"/>
</dbReference>
<evidence type="ECO:0000256" key="2">
    <source>
        <dbReference type="ARBA" id="ARBA00004613"/>
    </source>
</evidence>
<dbReference type="PANTHER" id="PTHR40088">
    <property type="entry name" value="PECTATE LYASE (EUROFUNG)"/>
    <property type="match status" value="1"/>
</dbReference>
<accession>A0A518HPR1</accession>
<evidence type="ECO:0000256" key="3">
    <source>
        <dbReference type="ARBA" id="ARBA00022525"/>
    </source>
</evidence>